<dbReference type="PANTHER" id="PTHR48475">
    <property type="entry name" value="RIBONUCLEASE H"/>
    <property type="match status" value="1"/>
</dbReference>
<dbReference type="EMBL" id="JACGWN010000010">
    <property type="protein sequence ID" value="KAL0427381.1"/>
    <property type="molecule type" value="Genomic_DNA"/>
</dbReference>
<evidence type="ECO:0000256" key="5">
    <source>
        <dbReference type="ARBA" id="ARBA00022801"/>
    </source>
</evidence>
<reference evidence="8" key="1">
    <citation type="submission" date="2020-06" db="EMBL/GenBank/DDBJ databases">
        <authorList>
            <person name="Li T."/>
            <person name="Hu X."/>
            <person name="Zhang T."/>
            <person name="Song X."/>
            <person name="Zhang H."/>
            <person name="Dai N."/>
            <person name="Sheng W."/>
            <person name="Hou X."/>
            <person name="Wei L."/>
        </authorList>
    </citation>
    <scope>NUCLEOTIDE SEQUENCE</scope>
    <source>
        <strain evidence="8">KEN1</strain>
        <tissue evidence="8">Leaf</tissue>
    </source>
</reference>
<proteinExistence type="predicted"/>
<dbReference type="InterPro" id="IPR012337">
    <property type="entry name" value="RNaseH-like_sf"/>
</dbReference>
<dbReference type="Pfam" id="PF17917">
    <property type="entry name" value="RT_RNaseH"/>
    <property type="match status" value="1"/>
</dbReference>
<dbReference type="Pfam" id="PF13456">
    <property type="entry name" value="RVT_3"/>
    <property type="match status" value="1"/>
</dbReference>
<keyword evidence="3" id="KW-0540">Nuclease</keyword>
<dbReference type="GO" id="GO:0003676">
    <property type="term" value="F:nucleic acid binding"/>
    <property type="evidence" value="ECO:0007669"/>
    <property type="project" value="InterPro"/>
</dbReference>
<accession>A0AAW2VGD7</accession>
<dbReference type="AlphaFoldDB" id="A0AAW2VGD7"/>
<dbReference type="SUPFAM" id="SSF56672">
    <property type="entry name" value="DNA/RNA polymerases"/>
    <property type="match status" value="1"/>
</dbReference>
<reference evidence="8" key="2">
    <citation type="journal article" date="2024" name="Plant">
        <title>Genomic evolution and insights into agronomic trait innovations of Sesamum species.</title>
        <authorList>
            <person name="Miao H."/>
            <person name="Wang L."/>
            <person name="Qu L."/>
            <person name="Liu H."/>
            <person name="Sun Y."/>
            <person name="Le M."/>
            <person name="Wang Q."/>
            <person name="Wei S."/>
            <person name="Zheng Y."/>
            <person name="Lin W."/>
            <person name="Duan Y."/>
            <person name="Cao H."/>
            <person name="Xiong S."/>
            <person name="Wang X."/>
            <person name="Wei L."/>
            <person name="Li C."/>
            <person name="Ma Q."/>
            <person name="Ju M."/>
            <person name="Zhao R."/>
            <person name="Li G."/>
            <person name="Mu C."/>
            <person name="Tian Q."/>
            <person name="Mei H."/>
            <person name="Zhang T."/>
            <person name="Gao T."/>
            <person name="Zhang H."/>
        </authorList>
    </citation>
    <scope>NUCLEOTIDE SEQUENCE</scope>
    <source>
        <strain evidence="8">KEN1</strain>
    </source>
</reference>
<evidence type="ECO:0000256" key="3">
    <source>
        <dbReference type="ARBA" id="ARBA00022722"/>
    </source>
</evidence>
<dbReference type="SUPFAM" id="SSF53098">
    <property type="entry name" value="Ribonuclease H-like"/>
    <property type="match status" value="1"/>
</dbReference>
<evidence type="ECO:0000313" key="8">
    <source>
        <dbReference type="EMBL" id="KAL0427381.1"/>
    </source>
</evidence>
<evidence type="ECO:0000256" key="1">
    <source>
        <dbReference type="ARBA" id="ARBA00022679"/>
    </source>
</evidence>
<keyword evidence="2" id="KW-0548">Nucleotidyltransferase</keyword>
<gene>
    <name evidence="8" type="ORF">Slati_2912900</name>
</gene>
<dbReference type="PANTHER" id="PTHR48475:SF2">
    <property type="entry name" value="RIBONUCLEASE H"/>
    <property type="match status" value="1"/>
</dbReference>
<keyword evidence="4" id="KW-0255">Endonuclease</keyword>
<dbReference type="PROSITE" id="PS50879">
    <property type="entry name" value="RNASE_H_1"/>
    <property type="match status" value="1"/>
</dbReference>
<keyword evidence="6" id="KW-0695">RNA-directed DNA polymerase</keyword>
<sequence>MLNGAEGRYTPIEKMALALVTTARRLRPYFLSHPIRVKTNTPLKQTLGKPDTSGRLIKWAVELSEYDISYVPRTTIKAQALADFVSEMARMYVEDTSSDQVWLLHVDGSSTTQCSGAGIIITSSQGEDLEFAIKFGFKASNNEAEYEALVIGMRMAHEAGGRHLIAYSDSQLIVKQIEGAFEAKEESMIQYLQ</sequence>
<dbReference type="CDD" id="cd09279">
    <property type="entry name" value="RNase_HI_like"/>
    <property type="match status" value="1"/>
</dbReference>
<dbReference type="InterPro" id="IPR043502">
    <property type="entry name" value="DNA/RNA_pol_sf"/>
</dbReference>
<dbReference type="GO" id="GO:0004523">
    <property type="term" value="F:RNA-DNA hybrid ribonuclease activity"/>
    <property type="evidence" value="ECO:0007669"/>
    <property type="project" value="InterPro"/>
</dbReference>
<evidence type="ECO:0000256" key="2">
    <source>
        <dbReference type="ARBA" id="ARBA00022695"/>
    </source>
</evidence>
<dbReference type="InterPro" id="IPR041373">
    <property type="entry name" value="RT_RNaseH"/>
</dbReference>
<dbReference type="InterPro" id="IPR002156">
    <property type="entry name" value="RNaseH_domain"/>
</dbReference>
<evidence type="ECO:0000256" key="4">
    <source>
        <dbReference type="ARBA" id="ARBA00022759"/>
    </source>
</evidence>
<evidence type="ECO:0000259" key="7">
    <source>
        <dbReference type="PROSITE" id="PS50879"/>
    </source>
</evidence>
<evidence type="ECO:0000256" key="6">
    <source>
        <dbReference type="ARBA" id="ARBA00022918"/>
    </source>
</evidence>
<protein>
    <recommendedName>
        <fullName evidence="7">RNase H type-1 domain-containing protein</fullName>
    </recommendedName>
</protein>
<name>A0AAW2VGD7_9LAMI</name>
<comment type="caution">
    <text evidence="8">The sequence shown here is derived from an EMBL/GenBank/DDBJ whole genome shotgun (WGS) entry which is preliminary data.</text>
</comment>
<dbReference type="Gene3D" id="3.30.420.10">
    <property type="entry name" value="Ribonuclease H-like superfamily/Ribonuclease H"/>
    <property type="match status" value="1"/>
</dbReference>
<feature type="domain" description="RNase H type-1" evidence="7">
    <location>
        <begin position="98"/>
        <end position="193"/>
    </location>
</feature>
<keyword evidence="5" id="KW-0378">Hydrolase</keyword>
<organism evidence="8">
    <name type="scientific">Sesamum latifolium</name>
    <dbReference type="NCBI Taxonomy" id="2727402"/>
    <lineage>
        <taxon>Eukaryota</taxon>
        <taxon>Viridiplantae</taxon>
        <taxon>Streptophyta</taxon>
        <taxon>Embryophyta</taxon>
        <taxon>Tracheophyta</taxon>
        <taxon>Spermatophyta</taxon>
        <taxon>Magnoliopsida</taxon>
        <taxon>eudicotyledons</taxon>
        <taxon>Gunneridae</taxon>
        <taxon>Pentapetalae</taxon>
        <taxon>asterids</taxon>
        <taxon>lamiids</taxon>
        <taxon>Lamiales</taxon>
        <taxon>Pedaliaceae</taxon>
        <taxon>Sesamum</taxon>
    </lineage>
</organism>
<dbReference type="InterPro" id="IPR036397">
    <property type="entry name" value="RNaseH_sf"/>
</dbReference>
<keyword evidence="1" id="KW-0808">Transferase</keyword>
<dbReference type="GO" id="GO:0003964">
    <property type="term" value="F:RNA-directed DNA polymerase activity"/>
    <property type="evidence" value="ECO:0007669"/>
    <property type="project" value="UniProtKB-KW"/>
</dbReference>